<dbReference type="PANTHER" id="PTHR22529:SF2">
    <property type="match status" value="1"/>
</dbReference>
<accession>A0A9D3MK68</accession>
<organism evidence="2 3">
    <name type="scientific">Anguilla anguilla</name>
    <name type="common">European freshwater eel</name>
    <name type="synonym">Muraena anguilla</name>
    <dbReference type="NCBI Taxonomy" id="7936"/>
    <lineage>
        <taxon>Eukaryota</taxon>
        <taxon>Metazoa</taxon>
        <taxon>Chordata</taxon>
        <taxon>Craniata</taxon>
        <taxon>Vertebrata</taxon>
        <taxon>Euteleostomi</taxon>
        <taxon>Actinopterygii</taxon>
        <taxon>Neopterygii</taxon>
        <taxon>Teleostei</taxon>
        <taxon>Anguilliformes</taxon>
        <taxon>Anguillidae</taxon>
        <taxon>Anguilla</taxon>
    </lineage>
</organism>
<feature type="compositionally biased region" description="Basic and acidic residues" evidence="1">
    <location>
        <begin position="49"/>
        <end position="71"/>
    </location>
</feature>
<dbReference type="EMBL" id="JAFIRN010000004">
    <property type="protein sequence ID" value="KAG5850397.1"/>
    <property type="molecule type" value="Genomic_DNA"/>
</dbReference>
<name>A0A9D3MK68_ANGAN</name>
<sequence>MSNAKVSTSKNVRIKTRSTETKVRTLETKPKAKTDPREKRASSCQRCHHSNESEAKKTPDDHRIKNVRKTEPTVASQKHKNTASDHKEHQVHKTAYAFPSQKAYTVIAPNPKKRNEIQRKAEAELTALEDFKLRRAMGYVSIAPRRVGGCLTLEEVRNKQQKEMQMSQK</sequence>
<protein>
    <submittedName>
        <fullName evidence="2">Uncharacterized protein</fullName>
    </submittedName>
</protein>
<reference evidence="2" key="1">
    <citation type="submission" date="2021-01" db="EMBL/GenBank/DDBJ databases">
        <title>A chromosome-scale assembly of European eel, Anguilla anguilla.</title>
        <authorList>
            <person name="Henkel C."/>
            <person name="Jong-Raadsen S.A."/>
            <person name="Dufour S."/>
            <person name="Weltzien F.-A."/>
            <person name="Palstra A.P."/>
            <person name="Pelster B."/>
            <person name="Spaink H.P."/>
            <person name="Van Den Thillart G.E."/>
            <person name="Jansen H."/>
            <person name="Zahm M."/>
            <person name="Klopp C."/>
            <person name="Cedric C."/>
            <person name="Louis A."/>
            <person name="Berthelot C."/>
            <person name="Parey E."/>
            <person name="Roest Crollius H."/>
            <person name="Montfort J."/>
            <person name="Robinson-Rechavi M."/>
            <person name="Bucao C."/>
            <person name="Bouchez O."/>
            <person name="Gislard M."/>
            <person name="Lluch J."/>
            <person name="Milhes M."/>
            <person name="Lampietro C."/>
            <person name="Lopez Roques C."/>
            <person name="Donnadieu C."/>
            <person name="Braasch I."/>
            <person name="Desvignes T."/>
            <person name="Postlethwait J."/>
            <person name="Bobe J."/>
            <person name="Guiguen Y."/>
            <person name="Dirks R."/>
        </authorList>
    </citation>
    <scope>NUCLEOTIDE SEQUENCE</scope>
    <source>
        <strain evidence="2">Tag_6206</strain>
        <tissue evidence="2">Liver</tissue>
    </source>
</reference>
<evidence type="ECO:0000256" key="1">
    <source>
        <dbReference type="SAM" id="MobiDB-lite"/>
    </source>
</evidence>
<feature type="region of interest" description="Disordered" evidence="1">
    <location>
        <begin position="1"/>
        <end position="99"/>
    </location>
</feature>
<feature type="compositionally biased region" description="Polar residues" evidence="1">
    <location>
        <begin position="1"/>
        <end position="11"/>
    </location>
</feature>
<keyword evidence="3" id="KW-1185">Reference proteome</keyword>
<dbReference type="Proteomes" id="UP001044222">
    <property type="component" value="Unassembled WGS sequence"/>
</dbReference>
<dbReference type="InterPro" id="IPR026185">
    <property type="entry name" value="EPSTI1"/>
</dbReference>
<dbReference type="PANTHER" id="PTHR22529">
    <property type="entry name" value="EPITHELIAL-STROMAL INTERACTION PROTEIN 1"/>
    <property type="match status" value="1"/>
</dbReference>
<evidence type="ECO:0000313" key="3">
    <source>
        <dbReference type="Proteomes" id="UP001044222"/>
    </source>
</evidence>
<proteinExistence type="predicted"/>
<dbReference type="AlphaFoldDB" id="A0A9D3MK68"/>
<feature type="compositionally biased region" description="Basic and acidic residues" evidence="1">
    <location>
        <begin position="17"/>
        <end position="41"/>
    </location>
</feature>
<comment type="caution">
    <text evidence="2">The sequence shown here is derived from an EMBL/GenBank/DDBJ whole genome shotgun (WGS) entry which is preliminary data.</text>
</comment>
<evidence type="ECO:0000313" key="2">
    <source>
        <dbReference type="EMBL" id="KAG5850397.1"/>
    </source>
</evidence>
<gene>
    <name evidence="2" type="ORF">ANANG_G00081960</name>
</gene>